<feature type="transmembrane region" description="Helical" evidence="5">
    <location>
        <begin position="181"/>
        <end position="203"/>
    </location>
</feature>
<keyword evidence="3" id="KW-0378">Hydrolase</keyword>
<dbReference type="MEROPS" id="C15.011"/>
<dbReference type="eggNOG" id="KOG4755">
    <property type="taxonomic scope" value="Eukaryota"/>
</dbReference>
<proteinExistence type="inferred from homology"/>
<sequence>MLGLRYIRNGDTLSPLSPISLAPVNLASASKRTIILEQCGKNKGYKDMDVCGFCPEDNCCLLGGPEKIESIINVKEIWKNLWVEGMDIIFSRDAGRYLCDYVYYTSLYYGILPFIHVPPLTKLVTAELLGNVLQAIILEMLRQCKSENTKGKKTTTMRGEKKMVGLKLHKRGKGKKHYKHIFSFYLQSHLAVIFHFFVLFQTIPPPPT</sequence>
<dbReference type="Proteomes" id="UP000001646">
    <property type="component" value="Unplaced"/>
</dbReference>
<evidence type="ECO:0000256" key="4">
    <source>
        <dbReference type="ARBA" id="ARBA00022807"/>
    </source>
</evidence>
<dbReference type="Ensembl" id="ENSACAT00000008075.3">
    <property type="protein sequence ID" value="ENSACAP00000007909.3"/>
    <property type="gene ID" value="ENSACAG00000008064.3"/>
</dbReference>
<keyword evidence="5" id="KW-0812">Transmembrane</keyword>
<keyword evidence="4" id="KW-0788">Thiol protease</keyword>
<dbReference type="Bgee" id="ENSACAG00000008064">
    <property type="expression patterns" value="Expressed in skeletal muscle tissue and 7 other cell types or tissues"/>
</dbReference>
<dbReference type="HOGENOM" id="CLU_043960_3_1_1"/>
<keyword evidence="2" id="KW-0645">Protease</keyword>
<evidence type="ECO:0000256" key="5">
    <source>
        <dbReference type="SAM" id="Phobius"/>
    </source>
</evidence>
<dbReference type="InterPro" id="IPR036440">
    <property type="entry name" value="Peptidase_C15-like_sf"/>
</dbReference>
<dbReference type="AlphaFoldDB" id="H9GDF4"/>
<organism evidence="6 7">
    <name type="scientific">Anolis carolinensis</name>
    <name type="common">Green anole</name>
    <name type="synonym">American chameleon</name>
    <dbReference type="NCBI Taxonomy" id="28377"/>
    <lineage>
        <taxon>Eukaryota</taxon>
        <taxon>Metazoa</taxon>
        <taxon>Chordata</taxon>
        <taxon>Craniata</taxon>
        <taxon>Vertebrata</taxon>
        <taxon>Euteleostomi</taxon>
        <taxon>Lepidosauria</taxon>
        <taxon>Squamata</taxon>
        <taxon>Bifurcata</taxon>
        <taxon>Unidentata</taxon>
        <taxon>Episquamata</taxon>
        <taxon>Toxicofera</taxon>
        <taxon>Iguania</taxon>
        <taxon>Dactyloidae</taxon>
        <taxon>Anolis</taxon>
    </lineage>
</organism>
<keyword evidence="7" id="KW-1185">Reference proteome</keyword>
<reference evidence="6" key="1">
    <citation type="submission" date="2009-12" db="EMBL/GenBank/DDBJ databases">
        <title>The Genome Sequence of Anolis carolinensis (Green Anole Lizard).</title>
        <authorList>
            <consortium name="The Genome Sequencing Platform"/>
            <person name="Di Palma F."/>
            <person name="Alfoldi J."/>
            <person name="Heiman D."/>
            <person name="Young S."/>
            <person name="Grabherr M."/>
            <person name="Johnson J."/>
            <person name="Lander E.S."/>
            <person name="Lindblad-Toh K."/>
        </authorList>
    </citation>
    <scope>NUCLEOTIDE SEQUENCE [LARGE SCALE GENOMIC DNA]</scope>
    <source>
        <strain evidence="6">JBL SC #1</strain>
    </source>
</reference>
<name>H9GDF4_ANOCA</name>
<reference evidence="6" key="2">
    <citation type="submission" date="2025-08" db="UniProtKB">
        <authorList>
            <consortium name="Ensembl"/>
        </authorList>
    </citation>
    <scope>IDENTIFICATION</scope>
</reference>
<evidence type="ECO:0000256" key="3">
    <source>
        <dbReference type="ARBA" id="ARBA00022801"/>
    </source>
</evidence>
<dbReference type="Gene3D" id="3.40.630.20">
    <property type="entry name" value="Peptidase C15, pyroglutamyl peptidase I-like"/>
    <property type="match status" value="1"/>
</dbReference>
<accession>H9GDF4</accession>
<dbReference type="GeneTree" id="ENSGT00390000015368"/>
<evidence type="ECO:0008006" key="8">
    <source>
        <dbReference type="Google" id="ProtNLM"/>
    </source>
</evidence>
<reference evidence="6" key="3">
    <citation type="submission" date="2025-09" db="UniProtKB">
        <authorList>
            <consortium name="Ensembl"/>
        </authorList>
    </citation>
    <scope>IDENTIFICATION</scope>
</reference>
<evidence type="ECO:0000313" key="6">
    <source>
        <dbReference type="Ensembl" id="ENSACAP00000007909.3"/>
    </source>
</evidence>
<dbReference type="InterPro" id="IPR016125">
    <property type="entry name" value="Peptidase_C15-like"/>
</dbReference>
<dbReference type="PANTHER" id="PTHR23402:SF15">
    <property type="entry name" value="PYROGLUTAMYL-PEPTIDASE 1-LIKE PROTEIN"/>
    <property type="match status" value="1"/>
</dbReference>
<dbReference type="STRING" id="28377.ENSACAP00000007909"/>
<keyword evidence="5" id="KW-0472">Membrane</keyword>
<dbReference type="SUPFAM" id="SSF53182">
    <property type="entry name" value="Pyrrolidone carboxyl peptidase (pyroglutamate aminopeptidase)"/>
    <property type="match status" value="1"/>
</dbReference>
<evidence type="ECO:0000256" key="1">
    <source>
        <dbReference type="ARBA" id="ARBA00006641"/>
    </source>
</evidence>
<keyword evidence="5" id="KW-1133">Transmembrane helix</keyword>
<comment type="similarity">
    <text evidence="1">Belongs to the peptidase C15 family.</text>
</comment>
<evidence type="ECO:0000313" key="7">
    <source>
        <dbReference type="Proteomes" id="UP000001646"/>
    </source>
</evidence>
<protein>
    <recommendedName>
        <fullName evidence="8">Pyroglutamyl-peptidase I like</fullName>
    </recommendedName>
</protein>
<dbReference type="PANTHER" id="PTHR23402">
    <property type="entry name" value="PROTEASE FAMILY C15 PYROGLUTAMYL-PEPTIDASE I-RELATED"/>
    <property type="match status" value="1"/>
</dbReference>
<dbReference type="InParanoid" id="H9GDF4"/>
<evidence type="ECO:0000256" key="2">
    <source>
        <dbReference type="ARBA" id="ARBA00022670"/>
    </source>
</evidence>
<dbReference type="GO" id="GO:0006508">
    <property type="term" value="P:proteolysis"/>
    <property type="evidence" value="ECO:0007669"/>
    <property type="project" value="UniProtKB-KW"/>
</dbReference>
<dbReference type="GO" id="GO:0008234">
    <property type="term" value="F:cysteine-type peptidase activity"/>
    <property type="evidence" value="ECO:0007669"/>
    <property type="project" value="UniProtKB-KW"/>
</dbReference>